<comment type="caution">
    <text evidence="2">The sequence shown here is derived from an EMBL/GenBank/DDBJ whole genome shotgun (WGS) entry which is preliminary data.</text>
</comment>
<evidence type="ECO:0000313" key="2">
    <source>
        <dbReference type="EMBL" id="KAK3239227.1"/>
    </source>
</evidence>
<dbReference type="InterPro" id="IPR052055">
    <property type="entry name" value="Hepadnavirus_pol/RT"/>
</dbReference>
<gene>
    <name evidence="2" type="ORF">CYMTET_50827</name>
</gene>
<dbReference type="PANTHER" id="PTHR33050">
    <property type="entry name" value="REVERSE TRANSCRIPTASE DOMAIN-CONTAINING PROTEIN"/>
    <property type="match status" value="1"/>
</dbReference>
<dbReference type="Proteomes" id="UP001190700">
    <property type="component" value="Unassembled WGS sequence"/>
</dbReference>
<feature type="region of interest" description="Disordered" evidence="1">
    <location>
        <begin position="127"/>
        <end position="186"/>
    </location>
</feature>
<evidence type="ECO:0000256" key="1">
    <source>
        <dbReference type="SAM" id="MobiDB-lite"/>
    </source>
</evidence>
<dbReference type="PANTHER" id="PTHR33050:SF7">
    <property type="entry name" value="RIBONUCLEASE H"/>
    <property type="match status" value="1"/>
</dbReference>
<dbReference type="EMBL" id="LGRX02033988">
    <property type="protein sequence ID" value="KAK3239227.1"/>
    <property type="molecule type" value="Genomic_DNA"/>
</dbReference>
<dbReference type="InterPro" id="IPR043502">
    <property type="entry name" value="DNA/RNA_pol_sf"/>
</dbReference>
<dbReference type="AlphaFoldDB" id="A0AAE0ETA8"/>
<proteinExistence type="predicted"/>
<organism evidence="2 3">
    <name type="scientific">Cymbomonas tetramitiformis</name>
    <dbReference type="NCBI Taxonomy" id="36881"/>
    <lineage>
        <taxon>Eukaryota</taxon>
        <taxon>Viridiplantae</taxon>
        <taxon>Chlorophyta</taxon>
        <taxon>Pyramimonadophyceae</taxon>
        <taxon>Pyramimonadales</taxon>
        <taxon>Pyramimonadaceae</taxon>
        <taxon>Cymbomonas</taxon>
    </lineage>
</organism>
<keyword evidence="3" id="KW-1185">Reference proteome</keyword>
<feature type="compositionally biased region" description="Basic and acidic residues" evidence="1">
    <location>
        <begin position="154"/>
        <end position="169"/>
    </location>
</feature>
<name>A0AAE0ETA8_9CHLO</name>
<dbReference type="SUPFAM" id="SSF56672">
    <property type="entry name" value="DNA/RNA polymerases"/>
    <property type="match status" value="1"/>
</dbReference>
<reference evidence="2 3" key="1">
    <citation type="journal article" date="2015" name="Genome Biol. Evol.">
        <title>Comparative Genomics of a Bacterivorous Green Alga Reveals Evolutionary Causalities and Consequences of Phago-Mixotrophic Mode of Nutrition.</title>
        <authorList>
            <person name="Burns J.A."/>
            <person name="Paasch A."/>
            <person name="Narechania A."/>
            <person name="Kim E."/>
        </authorList>
    </citation>
    <scope>NUCLEOTIDE SEQUENCE [LARGE SCALE GENOMIC DNA]</scope>
    <source>
        <strain evidence="2 3">PLY_AMNH</strain>
    </source>
</reference>
<sequence length="483" mass="53416">MCYEQLVLAPSLSFLHDVVAHSESTLDWLEDPDDPPNREVLAERIFAAYNTVKGVFALLSNRYTMLQLGAGMESDATTQGGVDTLRAKLAFMKEKVHAGTEGLVTNSVLTKWLKKFDNTKAKAVMNTHAKASATTSTFRDRRGGGKGKGVGKGEGGRDSDKGGEGEEQKGSMASGWRQQRSATVDHAWSSHAMDHGAAKALRSWGVFGRRHLRAAGVDARGDGAVSTHGRLGTCTSSTACIAGISCAQARNQHVEARDGLQATRRRVGGYGREEHQQGARVIPYMDDFLVITSSQLEAFRARELASRVLTRLGIGRNEKKGQWGATQLVEHHGLEVDLAAGQFRVNPASLQKIHVQAKALLNEASRQRHWLPARKLAGFTGRCQSVYLAVPPARLYLRELYFLLHAGVGLEDELRHLHITYLELEAVYKTVQSFLRKLTGKVVRLYCDNQAVVAMLSHFTSQNLELMRRMRRLNDIELQAWYI</sequence>
<protein>
    <recommendedName>
        <fullName evidence="4">Reverse transcriptase domain-containing protein</fullName>
    </recommendedName>
</protein>
<evidence type="ECO:0008006" key="4">
    <source>
        <dbReference type="Google" id="ProtNLM"/>
    </source>
</evidence>
<evidence type="ECO:0000313" key="3">
    <source>
        <dbReference type="Proteomes" id="UP001190700"/>
    </source>
</evidence>
<accession>A0AAE0ETA8</accession>